<dbReference type="AlphaFoldDB" id="A0A183BZZ7"/>
<reference evidence="2" key="1">
    <citation type="submission" date="2014-05" db="EMBL/GenBank/DDBJ databases">
        <title>The genome and life-stage specific transcriptomes of Globodera pallida elucidate key aspects of plant parasitism by a cyst nematode.</title>
        <authorList>
            <person name="Cotton J.A."/>
            <person name="Lilley C.J."/>
            <person name="Jones L.M."/>
            <person name="Kikuchi T."/>
            <person name="Reid A.J."/>
            <person name="Thorpe P."/>
            <person name="Tsai I.J."/>
            <person name="Beasley H."/>
            <person name="Blok V."/>
            <person name="Cock P.J.A."/>
            <person name="Van den Akker S.E."/>
            <person name="Holroyd N."/>
            <person name="Hunt M."/>
            <person name="Mantelin S."/>
            <person name="Naghra H."/>
            <person name="Pain A."/>
            <person name="Palomares-Rius J.E."/>
            <person name="Zarowiecki M."/>
            <person name="Berriman M."/>
            <person name="Jones J.T."/>
            <person name="Urwin P.E."/>
        </authorList>
    </citation>
    <scope>NUCLEOTIDE SEQUENCE [LARGE SCALE GENOMIC DNA]</scope>
    <source>
        <strain evidence="2">Lindley</strain>
    </source>
</reference>
<reference evidence="3" key="2">
    <citation type="submission" date="2016-06" db="UniProtKB">
        <authorList>
            <consortium name="WormBaseParasite"/>
        </authorList>
    </citation>
    <scope>IDENTIFICATION</scope>
</reference>
<evidence type="ECO:0000313" key="3">
    <source>
        <dbReference type="WBParaSite" id="GPLIN_000618900"/>
    </source>
</evidence>
<proteinExistence type="predicted"/>
<evidence type="ECO:0000313" key="2">
    <source>
        <dbReference type="Proteomes" id="UP000050741"/>
    </source>
</evidence>
<dbReference type="Proteomes" id="UP000050741">
    <property type="component" value="Unassembled WGS sequence"/>
</dbReference>
<sequence>MDVSNTGLLVAFALLTALTFPGLSWGDDWASSPEELTECQKMAAKCQDNWGECFDRHAYNAGLQRIIRNPLSEIRYPTKTVGFKPNRTYRT</sequence>
<protein>
    <submittedName>
        <fullName evidence="3">SCP domain-containing protein</fullName>
    </submittedName>
</protein>
<evidence type="ECO:0000256" key="1">
    <source>
        <dbReference type="SAM" id="SignalP"/>
    </source>
</evidence>
<feature type="chain" id="PRO_5008146873" evidence="1">
    <location>
        <begin position="27"/>
        <end position="91"/>
    </location>
</feature>
<accession>A0A183BZZ7</accession>
<keyword evidence="2" id="KW-1185">Reference proteome</keyword>
<name>A0A183BZZ7_GLOPA</name>
<dbReference type="WBParaSite" id="GPLIN_000618900">
    <property type="protein sequence ID" value="GPLIN_000618900"/>
    <property type="gene ID" value="GPLIN_000618900"/>
</dbReference>
<feature type="signal peptide" evidence="1">
    <location>
        <begin position="1"/>
        <end position="26"/>
    </location>
</feature>
<organism evidence="2 3">
    <name type="scientific">Globodera pallida</name>
    <name type="common">Potato cyst nematode worm</name>
    <name type="synonym">Heterodera pallida</name>
    <dbReference type="NCBI Taxonomy" id="36090"/>
    <lineage>
        <taxon>Eukaryota</taxon>
        <taxon>Metazoa</taxon>
        <taxon>Ecdysozoa</taxon>
        <taxon>Nematoda</taxon>
        <taxon>Chromadorea</taxon>
        <taxon>Rhabditida</taxon>
        <taxon>Tylenchina</taxon>
        <taxon>Tylenchomorpha</taxon>
        <taxon>Tylenchoidea</taxon>
        <taxon>Heteroderidae</taxon>
        <taxon>Heteroderinae</taxon>
        <taxon>Globodera</taxon>
    </lineage>
</organism>
<keyword evidence="1" id="KW-0732">Signal</keyword>